<dbReference type="PANTHER" id="PTHR47316">
    <property type="entry name" value="FORKHEAD BOX PROTEIN H1"/>
    <property type="match status" value="1"/>
</dbReference>
<sequence>MTKLRGAAEWRGALSPHSDSGARLQVSAAPRCTGSSGETLRPNSGGMDGVLGQHSGAVGSVLPQLTGPEEKPAPGPVDEPRAGTDGAHRLPADQHAGEWPPNSGKKKNYQRYPKPPYSYLAMIAMVIQNSPQKKLTLSQILKEISTLFPFFKGNYKGWRDSVRHNLSSYDCFVK</sequence>
<evidence type="ECO:0000313" key="11">
    <source>
        <dbReference type="Proteomes" id="UP000727407"/>
    </source>
</evidence>
<evidence type="ECO:0000259" key="9">
    <source>
        <dbReference type="PROSITE" id="PS50039"/>
    </source>
</evidence>
<accession>A0A8J4UI25</accession>
<dbReference type="GO" id="GO:0003700">
    <property type="term" value="F:DNA-binding transcription factor activity"/>
    <property type="evidence" value="ECO:0007669"/>
    <property type="project" value="InterPro"/>
</dbReference>
<evidence type="ECO:0000256" key="3">
    <source>
        <dbReference type="ARBA" id="ARBA00023125"/>
    </source>
</evidence>
<dbReference type="AlphaFoldDB" id="A0A8J4UI25"/>
<keyword evidence="6 7" id="KW-0539">Nucleus</keyword>
<dbReference type="GO" id="GO:0043565">
    <property type="term" value="F:sequence-specific DNA binding"/>
    <property type="evidence" value="ECO:0007669"/>
    <property type="project" value="InterPro"/>
</dbReference>
<keyword evidence="4" id="KW-0010">Activator</keyword>
<protein>
    <submittedName>
        <fullName evidence="10">Forkhead box protein H1-like</fullName>
    </submittedName>
</protein>
<dbReference type="Gene3D" id="1.10.10.10">
    <property type="entry name" value="Winged helix-like DNA-binding domain superfamily/Winged helix DNA-binding domain"/>
    <property type="match status" value="1"/>
</dbReference>
<dbReference type="PANTHER" id="PTHR47316:SF1">
    <property type="entry name" value="FORKHEAD BOX PROTEIN H1"/>
    <property type="match status" value="1"/>
</dbReference>
<feature type="compositionally biased region" description="Polar residues" evidence="8">
    <location>
        <begin position="33"/>
        <end position="42"/>
    </location>
</feature>
<feature type="non-terminal residue" evidence="10">
    <location>
        <position position="174"/>
    </location>
</feature>
<evidence type="ECO:0000256" key="5">
    <source>
        <dbReference type="ARBA" id="ARBA00023163"/>
    </source>
</evidence>
<evidence type="ECO:0000256" key="2">
    <source>
        <dbReference type="ARBA" id="ARBA00023015"/>
    </source>
</evidence>
<evidence type="ECO:0000313" key="10">
    <source>
        <dbReference type="EMBL" id="KAF5895807.1"/>
    </source>
</evidence>
<dbReference type="Pfam" id="PF00250">
    <property type="entry name" value="Forkhead"/>
    <property type="match status" value="1"/>
</dbReference>
<proteinExistence type="predicted"/>
<feature type="domain" description="Fork-head" evidence="9">
    <location>
        <begin position="114"/>
        <end position="174"/>
    </location>
</feature>
<dbReference type="InterPro" id="IPR047511">
    <property type="entry name" value="FH_FOXH1"/>
</dbReference>
<evidence type="ECO:0000256" key="7">
    <source>
        <dbReference type="PROSITE-ProRule" id="PRU00089"/>
    </source>
</evidence>
<feature type="DNA-binding region" description="Fork-head" evidence="7">
    <location>
        <begin position="114"/>
        <end position="174"/>
    </location>
</feature>
<keyword evidence="3 7" id="KW-0238">DNA-binding</keyword>
<dbReference type="SUPFAM" id="SSF46785">
    <property type="entry name" value="Winged helix' DNA-binding domain"/>
    <property type="match status" value="1"/>
</dbReference>
<dbReference type="EMBL" id="QNUK01000304">
    <property type="protein sequence ID" value="KAF5895807.1"/>
    <property type="molecule type" value="Genomic_DNA"/>
</dbReference>
<dbReference type="PROSITE" id="PS00658">
    <property type="entry name" value="FORK_HEAD_2"/>
    <property type="match status" value="1"/>
</dbReference>
<dbReference type="GO" id="GO:0046332">
    <property type="term" value="F:SMAD binding"/>
    <property type="evidence" value="ECO:0007669"/>
    <property type="project" value="UniProtKB-ARBA"/>
</dbReference>
<dbReference type="InterPro" id="IPR052327">
    <property type="entry name" value="Activin_resp_transcr_regulator"/>
</dbReference>
<evidence type="ECO:0000256" key="1">
    <source>
        <dbReference type="ARBA" id="ARBA00004123"/>
    </source>
</evidence>
<dbReference type="PROSITE" id="PS50039">
    <property type="entry name" value="FORK_HEAD_3"/>
    <property type="match status" value="1"/>
</dbReference>
<keyword evidence="5" id="KW-0804">Transcription</keyword>
<dbReference type="CDD" id="cd20022">
    <property type="entry name" value="FH_FOXH"/>
    <property type="match status" value="1"/>
</dbReference>
<dbReference type="GO" id="GO:0005634">
    <property type="term" value="C:nucleus"/>
    <property type="evidence" value="ECO:0007669"/>
    <property type="project" value="UniProtKB-SubCell"/>
</dbReference>
<dbReference type="GO" id="GO:0005667">
    <property type="term" value="C:transcription regulator complex"/>
    <property type="evidence" value="ECO:0007669"/>
    <property type="project" value="UniProtKB-ARBA"/>
</dbReference>
<dbReference type="PRINTS" id="PR00053">
    <property type="entry name" value="FORKHEAD"/>
</dbReference>
<dbReference type="SMART" id="SM00339">
    <property type="entry name" value="FH"/>
    <property type="match status" value="1"/>
</dbReference>
<dbReference type="InterPro" id="IPR001766">
    <property type="entry name" value="Fork_head_dom"/>
</dbReference>
<dbReference type="InterPro" id="IPR036390">
    <property type="entry name" value="WH_DNA-bd_sf"/>
</dbReference>
<dbReference type="InterPro" id="IPR036388">
    <property type="entry name" value="WH-like_DNA-bd_sf"/>
</dbReference>
<comment type="caution">
    <text evidence="10">The sequence shown here is derived from an EMBL/GenBank/DDBJ whole genome shotgun (WGS) entry which is preliminary data.</text>
</comment>
<evidence type="ECO:0000256" key="6">
    <source>
        <dbReference type="ARBA" id="ARBA00023242"/>
    </source>
</evidence>
<reference evidence="10" key="1">
    <citation type="submission" date="2020-07" db="EMBL/GenBank/DDBJ databases">
        <title>Clarias magur genome sequencing, assembly and annotation.</title>
        <authorList>
            <person name="Kushwaha B."/>
            <person name="Kumar R."/>
            <person name="Das P."/>
            <person name="Joshi C.G."/>
            <person name="Kumar D."/>
            <person name="Nagpure N.S."/>
            <person name="Pandey M."/>
            <person name="Agarwal S."/>
            <person name="Srivastava S."/>
            <person name="Singh M."/>
            <person name="Sahoo L."/>
            <person name="Jayasankar P."/>
            <person name="Meher P.K."/>
            <person name="Koringa P.G."/>
            <person name="Iquebal M.A."/>
            <person name="Das S.P."/>
            <person name="Bit A."/>
            <person name="Patnaik S."/>
            <person name="Patel N."/>
            <person name="Shah T.M."/>
            <person name="Hinsu A."/>
            <person name="Jena J.K."/>
        </authorList>
    </citation>
    <scope>NUCLEOTIDE SEQUENCE</scope>
    <source>
        <strain evidence="10">CIFAMagur01</strain>
        <tissue evidence="10">Testis</tissue>
    </source>
</reference>
<keyword evidence="2" id="KW-0805">Transcription regulation</keyword>
<keyword evidence="11" id="KW-1185">Reference proteome</keyword>
<dbReference type="GO" id="GO:0006357">
    <property type="term" value="P:regulation of transcription by RNA polymerase II"/>
    <property type="evidence" value="ECO:0007669"/>
    <property type="project" value="UniProtKB-ARBA"/>
</dbReference>
<gene>
    <name evidence="10" type="ORF">DAT39_014476</name>
</gene>
<evidence type="ECO:0000256" key="8">
    <source>
        <dbReference type="SAM" id="MobiDB-lite"/>
    </source>
</evidence>
<feature type="region of interest" description="Disordered" evidence="8">
    <location>
        <begin position="1"/>
        <end position="111"/>
    </location>
</feature>
<feature type="compositionally biased region" description="Basic and acidic residues" evidence="8">
    <location>
        <begin position="68"/>
        <end position="96"/>
    </location>
</feature>
<evidence type="ECO:0000256" key="4">
    <source>
        <dbReference type="ARBA" id="ARBA00023159"/>
    </source>
</evidence>
<dbReference type="InterPro" id="IPR030456">
    <property type="entry name" value="TF_fork_head_CS_2"/>
</dbReference>
<organism evidence="10 11">
    <name type="scientific">Clarias magur</name>
    <name type="common">Asian catfish</name>
    <name type="synonym">Macropteronotus magur</name>
    <dbReference type="NCBI Taxonomy" id="1594786"/>
    <lineage>
        <taxon>Eukaryota</taxon>
        <taxon>Metazoa</taxon>
        <taxon>Chordata</taxon>
        <taxon>Craniata</taxon>
        <taxon>Vertebrata</taxon>
        <taxon>Euteleostomi</taxon>
        <taxon>Actinopterygii</taxon>
        <taxon>Neopterygii</taxon>
        <taxon>Teleostei</taxon>
        <taxon>Ostariophysi</taxon>
        <taxon>Siluriformes</taxon>
        <taxon>Clariidae</taxon>
        <taxon>Clarias</taxon>
    </lineage>
</organism>
<dbReference type="OrthoDB" id="5954824at2759"/>
<dbReference type="Proteomes" id="UP000727407">
    <property type="component" value="Unassembled WGS sequence"/>
</dbReference>
<comment type="subcellular location">
    <subcellularLocation>
        <location evidence="1 7">Nucleus</location>
    </subcellularLocation>
</comment>
<name>A0A8J4UI25_CLAMG</name>